<evidence type="ECO:0008006" key="3">
    <source>
        <dbReference type="Google" id="ProtNLM"/>
    </source>
</evidence>
<dbReference type="AlphaFoldDB" id="A0A1M6AWP6"/>
<sequence>MSNHRAEILSQLLSKIEANIPQKEVKNPSVSNATVGWQLDHALKVFNAVSEWTANSNPEDYKYKFNYWRTILLTSGYFPRGKVKAPKHVLPPETVTSEDLLKQLETARIHVGKLKSLPEKAYFKHFIFGKLSKKKTLRFLEVHTNHHLKIVKDILKK</sequence>
<proteinExistence type="predicted"/>
<gene>
    <name evidence="1" type="ORF">SAMN05216261_0663</name>
</gene>
<reference evidence="1 2" key="1">
    <citation type="submission" date="2016-11" db="EMBL/GenBank/DDBJ databases">
        <authorList>
            <person name="Jaros S."/>
            <person name="Januszkiewicz K."/>
            <person name="Wedrychowicz H."/>
        </authorList>
    </citation>
    <scope>NUCLEOTIDE SEQUENCE [LARGE SCALE GENOMIC DNA]</scope>
    <source>
        <strain evidence="1 2">CGMCC 1.12213</strain>
    </source>
</reference>
<keyword evidence="2" id="KW-1185">Reference proteome</keyword>
<dbReference type="Proteomes" id="UP000184396">
    <property type="component" value="Unassembled WGS sequence"/>
</dbReference>
<evidence type="ECO:0000313" key="1">
    <source>
        <dbReference type="EMBL" id="SHI40906.1"/>
    </source>
</evidence>
<name>A0A1M6AWP6_9FLAO</name>
<dbReference type="Gene3D" id="1.20.120.450">
    <property type="entry name" value="dinb family like domain"/>
    <property type="match status" value="1"/>
</dbReference>
<dbReference type="RefSeq" id="WP_019386010.1">
    <property type="nucleotide sequence ID" value="NZ_ALIH01000001.1"/>
</dbReference>
<evidence type="ECO:0000313" key="2">
    <source>
        <dbReference type="Proteomes" id="UP000184396"/>
    </source>
</evidence>
<accession>A0A1M6AWP6</accession>
<dbReference type="EMBL" id="FQYK01000001">
    <property type="protein sequence ID" value="SHI40906.1"/>
    <property type="molecule type" value="Genomic_DNA"/>
</dbReference>
<dbReference type="eggNOG" id="ENOG5032SPB">
    <property type="taxonomic scope" value="Bacteria"/>
</dbReference>
<protein>
    <recommendedName>
        <fullName evidence="3">DinB superfamily protein</fullName>
    </recommendedName>
</protein>
<organism evidence="1 2">
    <name type="scientific">Algibacter luteus</name>
    <dbReference type="NCBI Taxonomy" id="1178825"/>
    <lineage>
        <taxon>Bacteria</taxon>
        <taxon>Pseudomonadati</taxon>
        <taxon>Bacteroidota</taxon>
        <taxon>Flavobacteriia</taxon>
        <taxon>Flavobacteriales</taxon>
        <taxon>Flavobacteriaceae</taxon>
        <taxon>Algibacter</taxon>
    </lineage>
</organism>
<dbReference type="OrthoDB" id="981199at2"/>
<dbReference type="InterPro" id="IPR034660">
    <property type="entry name" value="DinB/YfiT-like"/>
</dbReference>